<evidence type="ECO:0000313" key="2">
    <source>
        <dbReference type="Proteomes" id="UP000254968"/>
    </source>
</evidence>
<protein>
    <submittedName>
        <fullName evidence="1">Uncharacterized protein</fullName>
    </submittedName>
</protein>
<gene>
    <name evidence="1" type="ORF">NCTC13315_01028</name>
</gene>
<dbReference type="RefSeq" id="WP_115302239.1">
    <property type="nucleotide sequence ID" value="NZ_CAAAHO010000001.1"/>
</dbReference>
<dbReference type="EMBL" id="UGNV01000001">
    <property type="protein sequence ID" value="STX28498.1"/>
    <property type="molecule type" value="Genomic_DNA"/>
</dbReference>
<reference evidence="1 2" key="1">
    <citation type="submission" date="2018-06" db="EMBL/GenBank/DDBJ databases">
        <authorList>
            <consortium name="Pathogen Informatics"/>
            <person name="Doyle S."/>
        </authorList>
    </citation>
    <scope>NUCLEOTIDE SEQUENCE [LARGE SCALE GENOMIC DNA]</scope>
    <source>
        <strain evidence="1 2">NCTC13315</strain>
    </source>
</reference>
<accession>A0A378HZX4</accession>
<evidence type="ECO:0000313" key="1">
    <source>
        <dbReference type="EMBL" id="STX28498.1"/>
    </source>
</evidence>
<sequence>MNTKLEHLNVTLSTVLSLIGYHATLEKLAYIKLLAYRNCFKNLPLAYQYAGNIIDDFAANYLLTLPFYSLEEGFHWLANTLDEFCLRQTMKYESITDESEGINTKRWEEKEESIDCILEHPQSKAFQLYQSAKSLGFINAKPLKKESHVKHIVLISSISKFIKERIDCLPDIEGNLYFLTGPRGVFNHEKSLAAILAHWLNKPNRKQAIATLLNQHKNSCDPLQWHQNLSGLKKKILEGVGLQKWPEAQQSYYYLHQDKYDLAAKLAGREPLNCLGGAWPVAADLGAYYLKKYFNGRFPLKFIPVVALGQGNKLTTMDDTISTWLNDYGFNLIEQGEEIAFILDNRMHILPFARQYLLHQATYQNALTKKNLENKLASFVDKLSGKQYKQVKFYASESRYFNENWLFDALAKAIFPLKNNIKRHIDAFINVYRFKYPQRFIKEMIHHHQFKDYLRLTSSSVDFSFNYNSELEHKDLVKTGGLLNFAINVAKRLEDKKTATIKKLLCRATLKNIENFIQPTPLYFSYKPLINRLHTEDYLNKKFLANIRQSLSLSFKENLSLKKLYKLATKNMQKFFTLIVKQSCDLLNIDLMHFAFVYLGSNARKQNTPFTDIEFFIIIKHDDLFHLAKEVTKLILLKILNLRETVLPMLGITIQDEAGNLFSFSGALYDYYTKEGFCFDGNQPQACKTPLGKKVGSDVIFRLIGTAPTLVNNFASQQGFNFDIYFPQLMRLSRFICGNKALYGEFISALETSTLDSRAYSQALIQHDLAKYLPCLRELNQLHQINHKKYLYRPMVIFIDDLIIALGINRNLSSTKKINLLAQYGLINEKMKAILFINLSYVLRVRLQQHLNYNEQKIYFSKQENSAYTELISMQEKLTKHALIPIMKKITLTESLLLKRESKLSRSYFNFFKSDRNPSPIVCKQEVSTIRPTIAFLG</sequence>
<dbReference type="PANTHER" id="PTHR19959">
    <property type="entry name" value="KINESIN LIGHT CHAIN"/>
    <property type="match status" value="1"/>
</dbReference>
<proteinExistence type="predicted"/>
<organism evidence="1 2">
    <name type="scientific">Legionella beliardensis</name>
    <dbReference type="NCBI Taxonomy" id="91822"/>
    <lineage>
        <taxon>Bacteria</taxon>
        <taxon>Pseudomonadati</taxon>
        <taxon>Pseudomonadota</taxon>
        <taxon>Gammaproteobacteria</taxon>
        <taxon>Legionellales</taxon>
        <taxon>Legionellaceae</taxon>
        <taxon>Legionella</taxon>
    </lineage>
</organism>
<name>A0A378HZX4_9GAMM</name>
<dbReference type="AlphaFoldDB" id="A0A378HZX4"/>
<keyword evidence="2" id="KW-1185">Reference proteome</keyword>
<dbReference type="Proteomes" id="UP000254968">
    <property type="component" value="Unassembled WGS sequence"/>
</dbReference>
<dbReference type="PANTHER" id="PTHR19959:SF119">
    <property type="entry name" value="FUNGAL LIPASE-LIKE DOMAIN-CONTAINING PROTEIN"/>
    <property type="match status" value="1"/>
</dbReference>